<dbReference type="EMBL" id="HBUF01510059">
    <property type="protein sequence ID" value="CAG6746469.1"/>
    <property type="molecule type" value="Transcribed_RNA"/>
</dbReference>
<name>A0A8D8ZGA4_9HEMI</name>
<feature type="chain" id="PRO_5034822944" description="Secreted protein" evidence="1">
    <location>
        <begin position="16"/>
        <end position="111"/>
    </location>
</feature>
<sequence length="111" mass="12677">MYFFFFFQFLSLSLSRFLFIPFSSQSLSPTCFQHPHSPDGLSYSLFQRLPIPPTACTSVKLFIVPFFIKGYQSCLFYPSPQFFNISLSLSLSLSLSFSLSPRIPHRPASSI</sequence>
<accession>A0A8D8ZGA4</accession>
<dbReference type="AlphaFoldDB" id="A0A8D8ZGA4"/>
<organism evidence="2">
    <name type="scientific">Cacopsylla melanoneura</name>
    <dbReference type="NCBI Taxonomy" id="428564"/>
    <lineage>
        <taxon>Eukaryota</taxon>
        <taxon>Metazoa</taxon>
        <taxon>Ecdysozoa</taxon>
        <taxon>Arthropoda</taxon>
        <taxon>Hexapoda</taxon>
        <taxon>Insecta</taxon>
        <taxon>Pterygota</taxon>
        <taxon>Neoptera</taxon>
        <taxon>Paraneoptera</taxon>
        <taxon>Hemiptera</taxon>
        <taxon>Sternorrhyncha</taxon>
        <taxon>Psylloidea</taxon>
        <taxon>Psyllidae</taxon>
        <taxon>Psyllinae</taxon>
        <taxon>Cacopsylla</taxon>
    </lineage>
</organism>
<reference evidence="2" key="1">
    <citation type="submission" date="2021-05" db="EMBL/GenBank/DDBJ databases">
        <authorList>
            <person name="Alioto T."/>
            <person name="Alioto T."/>
            <person name="Gomez Garrido J."/>
        </authorList>
    </citation>
    <scope>NUCLEOTIDE SEQUENCE</scope>
</reference>
<feature type="signal peptide" evidence="1">
    <location>
        <begin position="1"/>
        <end position="15"/>
    </location>
</feature>
<protein>
    <recommendedName>
        <fullName evidence="3">Secreted protein</fullName>
    </recommendedName>
</protein>
<keyword evidence="1" id="KW-0732">Signal</keyword>
<evidence type="ECO:0000256" key="1">
    <source>
        <dbReference type="SAM" id="SignalP"/>
    </source>
</evidence>
<evidence type="ECO:0000313" key="2">
    <source>
        <dbReference type="EMBL" id="CAG6746469.1"/>
    </source>
</evidence>
<proteinExistence type="predicted"/>
<evidence type="ECO:0008006" key="3">
    <source>
        <dbReference type="Google" id="ProtNLM"/>
    </source>
</evidence>